<keyword evidence="5 9" id="KW-1133">Transmembrane helix</keyword>
<dbReference type="GeneID" id="76150446"/>
<keyword evidence="11" id="KW-1185">Reference proteome</keyword>
<organism evidence="10 11">
    <name type="scientific">Candida theae</name>
    <dbReference type="NCBI Taxonomy" id="1198502"/>
    <lineage>
        <taxon>Eukaryota</taxon>
        <taxon>Fungi</taxon>
        <taxon>Dikarya</taxon>
        <taxon>Ascomycota</taxon>
        <taxon>Saccharomycotina</taxon>
        <taxon>Pichiomycetes</taxon>
        <taxon>Debaryomycetaceae</taxon>
        <taxon>Candida/Lodderomyces clade</taxon>
        <taxon>Candida</taxon>
    </lineage>
</organism>
<keyword evidence="6 9" id="KW-0472">Membrane</keyword>
<reference evidence="10 11" key="1">
    <citation type="journal article" date="2022" name="DNA Res.">
        <title>Genome analysis of five recently described species of the CUG-Ser clade uncovers Candida theae as a new hybrid lineage with pathogenic potential in the Candida parapsilosis species complex.</title>
        <authorList>
            <person name="Mixao V."/>
            <person name="Del Olmo V."/>
            <person name="Hegedusova E."/>
            <person name="Saus E."/>
            <person name="Pryszcz L."/>
            <person name="Cillingova A."/>
            <person name="Nosek J."/>
            <person name="Gabaldon T."/>
        </authorList>
    </citation>
    <scope>NUCLEOTIDE SEQUENCE [LARGE SCALE GENOMIC DNA]</scope>
    <source>
        <strain evidence="10 11">CBS 12239</strain>
    </source>
</reference>
<keyword evidence="7" id="KW-0106">Calcium</keyword>
<keyword evidence="8" id="KW-0862">Zinc</keyword>
<dbReference type="Pfam" id="PF05875">
    <property type="entry name" value="Ceramidase"/>
    <property type="match status" value="1"/>
</dbReference>
<dbReference type="RefSeq" id="XP_051608989.1">
    <property type="nucleotide sequence ID" value="XM_051751694.1"/>
</dbReference>
<feature type="binding site" evidence="7">
    <location>
        <position position="37"/>
    </location>
    <ligand>
        <name>Ca(2+)</name>
        <dbReference type="ChEBI" id="CHEBI:29108"/>
    </ligand>
</feature>
<dbReference type="InterPro" id="IPR008901">
    <property type="entry name" value="ACER"/>
</dbReference>
<evidence type="ECO:0000256" key="2">
    <source>
        <dbReference type="ARBA" id="ARBA00009780"/>
    </source>
</evidence>
<comment type="similarity">
    <text evidence="2">Belongs to the alkaline ceramidase family.</text>
</comment>
<evidence type="ECO:0000256" key="4">
    <source>
        <dbReference type="ARBA" id="ARBA00022801"/>
    </source>
</evidence>
<comment type="caution">
    <text evidence="10">The sequence shown here is derived from an EMBL/GenBank/DDBJ whole genome shotgun (WGS) entry which is preliminary data.</text>
</comment>
<protein>
    <submittedName>
        <fullName evidence="10">YDC1</fullName>
    </submittedName>
</protein>
<feature type="binding site" evidence="8">
    <location>
        <position position="243"/>
    </location>
    <ligand>
        <name>Zn(2+)</name>
        <dbReference type="ChEBI" id="CHEBI:29105"/>
        <note>catalytic</note>
    </ligand>
</feature>
<feature type="binding site" evidence="8">
    <location>
        <position position="239"/>
    </location>
    <ligand>
        <name>Zn(2+)</name>
        <dbReference type="ChEBI" id="CHEBI:29105"/>
        <note>catalytic</note>
    </ligand>
</feature>
<dbReference type="Proteomes" id="UP001204833">
    <property type="component" value="Unassembled WGS sequence"/>
</dbReference>
<feature type="binding site" evidence="7">
    <location>
        <position position="39"/>
    </location>
    <ligand>
        <name>Ca(2+)</name>
        <dbReference type="ChEBI" id="CHEBI:29108"/>
    </ligand>
</feature>
<evidence type="ECO:0000256" key="8">
    <source>
        <dbReference type="PIRSR" id="PIRSR608901-2"/>
    </source>
</evidence>
<comment type="subcellular location">
    <subcellularLocation>
        <location evidence="1">Membrane</location>
        <topology evidence="1">Multi-pass membrane protein</topology>
    </subcellularLocation>
</comment>
<dbReference type="EMBL" id="JAIHNG010000116">
    <property type="protein sequence ID" value="KAI5958542.1"/>
    <property type="molecule type" value="Genomic_DNA"/>
</dbReference>
<keyword evidence="4" id="KW-0378">Hydrolase</keyword>
<evidence type="ECO:0000256" key="6">
    <source>
        <dbReference type="ARBA" id="ARBA00023136"/>
    </source>
</evidence>
<evidence type="ECO:0000313" key="10">
    <source>
        <dbReference type="EMBL" id="KAI5958542.1"/>
    </source>
</evidence>
<evidence type="ECO:0000256" key="1">
    <source>
        <dbReference type="ARBA" id="ARBA00004141"/>
    </source>
</evidence>
<dbReference type="AlphaFoldDB" id="A0AAD5BFD0"/>
<evidence type="ECO:0000256" key="5">
    <source>
        <dbReference type="ARBA" id="ARBA00022989"/>
    </source>
</evidence>
<dbReference type="PANTHER" id="PTHR46187:SF3">
    <property type="entry name" value="ALKALINE CERAMIDASE 3"/>
    <property type="match status" value="1"/>
</dbReference>
<proteinExistence type="inferred from homology"/>
<dbReference type="PANTHER" id="PTHR46187">
    <property type="entry name" value="ALKALINE CERAMIDASE 3"/>
    <property type="match status" value="1"/>
</dbReference>
<accession>A0AAD5BFD0</accession>
<feature type="binding site" evidence="8">
    <location>
        <position position="98"/>
    </location>
    <ligand>
        <name>Zn(2+)</name>
        <dbReference type="ChEBI" id="CHEBI:29105"/>
        <note>catalytic</note>
    </ligand>
</feature>
<keyword evidence="3 9" id="KW-0812">Transmembrane</keyword>
<name>A0AAD5BFD0_9ASCO</name>
<feature type="transmembrane region" description="Helical" evidence="9">
    <location>
        <begin position="79"/>
        <end position="99"/>
    </location>
</feature>
<evidence type="ECO:0000256" key="7">
    <source>
        <dbReference type="PIRSR" id="PIRSR608901-1"/>
    </source>
</evidence>
<comment type="cofactor">
    <cofactor evidence="8">
        <name>Zn(2+)</name>
        <dbReference type="ChEBI" id="CHEBI:29105"/>
    </cofactor>
</comment>
<feature type="binding site" evidence="7">
    <location>
        <position position="41"/>
    </location>
    <ligand>
        <name>Ca(2+)</name>
        <dbReference type="ChEBI" id="CHEBI:29108"/>
    </ligand>
</feature>
<feature type="transmembrane region" description="Helical" evidence="9">
    <location>
        <begin position="135"/>
        <end position="154"/>
    </location>
</feature>
<dbReference type="GO" id="GO:0016811">
    <property type="term" value="F:hydrolase activity, acting on carbon-nitrogen (but not peptide) bonds, in linear amides"/>
    <property type="evidence" value="ECO:0007669"/>
    <property type="project" value="InterPro"/>
</dbReference>
<feature type="transmembrane region" description="Helical" evidence="9">
    <location>
        <begin position="51"/>
        <end position="72"/>
    </location>
</feature>
<feature type="binding site" evidence="7">
    <location>
        <position position="50"/>
    </location>
    <ligand>
        <name>Ca(2+)</name>
        <dbReference type="ChEBI" id="CHEBI:29108"/>
    </ligand>
</feature>
<feature type="binding site" evidence="7">
    <location>
        <position position="36"/>
    </location>
    <ligand>
        <name>Ca(2+)</name>
        <dbReference type="ChEBI" id="CHEBI:29108"/>
    </ligand>
</feature>
<feature type="transmembrane region" description="Helical" evidence="9">
    <location>
        <begin position="193"/>
        <end position="211"/>
    </location>
</feature>
<dbReference type="GO" id="GO:0005789">
    <property type="term" value="C:endoplasmic reticulum membrane"/>
    <property type="evidence" value="ECO:0007669"/>
    <property type="project" value="TreeGrafter"/>
</dbReference>
<evidence type="ECO:0000313" key="11">
    <source>
        <dbReference type="Proteomes" id="UP001204833"/>
    </source>
</evidence>
<dbReference type="GO" id="GO:0046514">
    <property type="term" value="P:ceramide catabolic process"/>
    <property type="evidence" value="ECO:0007669"/>
    <property type="project" value="TreeGrafter"/>
</dbReference>
<dbReference type="GO" id="GO:0046872">
    <property type="term" value="F:metal ion binding"/>
    <property type="evidence" value="ECO:0007669"/>
    <property type="project" value="UniProtKB-KW"/>
</dbReference>
<sequence>MYVSARSVNSKMLPFAWPYPAEQKDGYWGIPTSTIDWCEENYVVSTYIAEMLNTTTNAFFMLLALFAVYYAIQNHLEQRFIWTSAGFFLVGLGSWLFHMTLQYRFQLLDELPMIYTTCIPLWSIFSEFKTKRQSFFVGLSVFSFAATLTIVYLQLRNPTIHQTAYAALNFVAGYESFKLCSKHVGDEKIRRQMYGLATLGIGLFVFGYLLWNLDIHLCDQVRSTRRNWGIPYGFVLEGHGWWHIFTGSGVYYCLIFEEYLRCFLTGTDEYYTIQWVWGWPVVKCIDPIGLQKHKSIKILAEQDALVRRQDQYNGKTKQP</sequence>
<evidence type="ECO:0000256" key="9">
    <source>
        <dbReference type="SAM" id="Phobius"/>
    </source>
</evidence>
<evidence type="ECO:0000256" key="3">
    <source>
        <dbReference type="ARBA" id="ARBA00022692"/>
    </source>
</evidence>
<dbReference type="GO" id="GO:0046513">
    <property type="term" value="P:ceramide biosynthetic process"/>
    <property type="evidence" value="ECO:0007669"/>
    <property type="project" value="TreeGrafter"/>
</dbReference>
<keyword evidence="7" id="KW-0479">Metal-binding</keyword>
<gene>
    <name evidence="10" type="ORF">KGF57_002387</name>
</gene>